<proteinExistence type="predicted"/>
<dbReference type="GO" id="GO:0005975">
    <property type="term" value="P:carbohydrate metabolic process"/>
    <property type="evidence" value="ECO:0007669"/>
    <property type="project" value="InterPro"/>
</dbReference>
<accession>A0A0G1DMD3</accession>
<protein>
    <submittedName>
        <fullName evidence="2">CcbR</fullName>
    </submittedName>
</protein>
<dbReference type="EMBL" id="LCFQ01000002">
    <property type="protein sequence ID" value="KKS98794.1"/>
    <property type="molecule type" value="Genomic_DNA"/>
</dbReference>
<dbReference type="Pfam" id="PF00923">
    <property type="entry name" value="TAL_FSA"/>
    <property type="match status" value="1"/>
</dbReference>
<dbReference type="Proteomes" id="UP000034090">
    <property type="component" value="Unassembled WGS sequence"/>
</dbReference>
<gene>
    <name evidence="2" type="ORF">UV74_C0002G0013</name>
</gene>
<name>A0A0G1DMD3_9BACT</name>
<dbReference type="AlphaFoldDB" id="A0A0G1DMD3"/>
<dbReference type="STRING" id="1618578.UV74_C0002G0013"/>
<dbReference type="Gene3D" id="3.20.20.70">
    <property type="entry name" value="Aldolase class I"/>
    <property type="match status" value="1"/>
</dbReference>
<dbReference type="InterPro" id="IPR013785">
    <property type="entry name" value="Aldolase_TIM"/>
</dbReference>
<keyword evidence="1" id="KW-0704">Schiff base</keyword>
<comment type="caution">
    <text evidence="2">The sequence shown here is derived from an EMBL/GenBank/DDBJ whole genome shotgun (WGS) entry which is preliminary data.</text>
</comment>
<dbReference type="InterPro" id="IPR001585">
    <property type="entry name" value="TAL/FSA"/>
</dbReference>
<dbReference type="SUPFAM" id="SSF51569">
    <property type="entry name" value="Aldolase"/>
    <property type="match status" value="1"/>
</dbReference>
<evidence type="ECO:0000313" key="3">
    <source>
        <dbReference type="Proteomes" id="UP000034090"/>
    </source>
</evidence>
<evidence type="ECO:0000313" key="2">
    <source>
        <dbReference type="EMBL" id="KKS98794.1"/>
    </source>
</evidence>
<organism evidence="2 3">
    <name type="scientific">Candidatus Woesebacteria bacterium GW2011_GWB1_43_14</name>
    <dbReference type="NCBI Taxonomy" id="1618578"/>
    <lineage>
        <taxon>Bacteria</taxon>
        <taxon>Candidatus Woeseibacteriota</taxon>
    </lineage>
</organism>
<sequence length="266" mass="29546">MAKRQPLNTSGIFYDSADLAGLKKWFDAGILGGATTNPLILQREGVLNIPKHILKMINITGSGFPISIEIPDSDMPEKDMISLALKYHKMYPKNAVIKIPMDPREPHKAFEVMYKLGQKGVRLNATLGLGMGQLVGAAEALRLSNAVGDNYISLFWGRREEARDQIVKDMVRDGMNLNDALEKVPDAAACVAMTLRYLENHNLSTRVLVSSIRSTDQIEKAFAVGADIVTIPPNLISQWMFSQRGIETVEEFNEAYRSVKNKITLI</sequence>
<reference evidence="2 3" key="1">
    <citation type="journal article" date="2015" name="Nature">
        <title>rRNA introns, odd ribosomes, and small enigmatic genomes across a large radiation of phyla.</title>
        <authorList>
            <person name="Brown C.T."/>
            <person name="Hug L.A."/>
            <person name="Thomas B.C."/>
            <person name="Sharon I."/>
            <person name="Castelle C.J."/>
            <person name="Singh A."/>
            <person name="Wilkins M.J."/>
            <person name="Williams K.H."/>
            <person name="Banfield J.F."/>
        </authorList>
    </citation>
    <scope>NUCLEOTIDE SEQUENCE [LARGE SCALE GENOMIC DNA]</scope>
</reference>
<dbReference type="PANTHER" id="PTHR10683">
    <property type="entry name" value="TRANSALDOLASE"/>
    <property type="match status" value="1"/>
</dbReference>
<evidence type="ECO:0000256" key="1">
    <source>
        <dbReference type="ARBA" id="ARBA00023270"/>
    </source>
</evidence>